<keyword evidence="1" id="KW-0812">Transmembrane</keyword>
<feature type="domain" description="Protein FecR C-terminal" evidence="3">
    <location>
        <begin position="330"/>
        <end position="397"/>
    </location>
</feature>
<dbReference type="InterPro" id="IPR012373">
    <property type="entry name" value="Ferrdict_sens_TM"/>
</dbReference>
<dbReference type="InterPro" id="IPR032508">
    <property type="entry name" value="FecR_C"/>
</dbReference>
<evidence type="ECO:0000259" key="3">
    <source>
        <dbReference type="Pfam" id="PF16344"/>
    </source>
</evidence>
<feature type="transmembrane region" description="Helical" evidence="1">
    <location>
        <begin position="87"/>
        <end position="109"/>
    </location>
</feature>
<comment type="caution">
    <text evidence="4">The sequence shown here is derived from an EMBL/GenBank/DDBJ whole genome shotgun (WGS) entry which is preliminary data.</text>
</comment>
<dbReference type="GO" id="GO:0016989">
    <property type="term" value="F:sigma factor antagonist activity"/>
    <property type="evidence" value="ECO:0007669"/>
    <property type="project" value="TreeGrafter"/>
</dbReference>
<accession>A0A1V9G0K1</accession>
<dbReference type="EMBL" id="LVYD01000043">
    <property type="protein sequence ID" value="OQP64110.1"/>
    <property type="molecule type" value="Genomic_DNA"/>
</dbReference>
<dbReference type="RefSeq" id="WP_081147291.1">
    <property type="nucleotide sequence ID" value="NZ_LVYD01000043.1"/>
</dbReference>
<dbReference type="Gene3D" id="3.55.50.30">
    <property type="match status" value="1"/>
</dbReference>
<keyword evidence="5" id="KW-1185">Reference proteome</keyword>
<dbReference type="PANTHER" id="PTHR30273:SF2">
    <property type="entry name" value="PROTEIN FECR"/>
    <property type="match status" value="1"/>
</dbReference>
<dbReference type="OrthoDB" id="1098220at2"/>
<feature type="domain" description="FecR protein" evidence="2">
    <location>
        <begin position="188"/>
        <end position="288"/>
    </location>
</feature>
<dbReference type="STRING" id="1703345.A3860_22145"/>
<evidence type="ECO:0000313" key="5">
    <source>
        <dbReference type="Proteomes" id="UP000192796"/>
    </source>
</evidence>
<dbReference type="AlphaFoldDB" id="A0A1V9G0K1"/>
<evidence type="ECO:0000313" key="4">
    <source>
        <dbReference type="EMBL" id="OQP64110.1"/>
    </source>
</evidence>
<dbReference type="Proteomes" id="UP000192796">
    <property type="component" value="Unassembled WGS sequence"/>
</dbReference>
<proteinExistence type="predicted"/>
<sequence length="414" mass="45580">MIDNSPINEIIIKTITDSALTSAESALLDQWLADAENSKLFENLKNKDYLLQKLKEAHDVDMEGDKVLLQQKLGIGKRIHIRRQWNFRYVATPAAAVLILAAASILWFINRKPVNKPVKENTETVTVKDIQPGKSAALLTLADGNKLKLSSSASRKLAQQGAMVLLNENGTLKYQGQNGPQNGELFNTLSTANAQTYAMELADGSKVWLNTGASIRYPVAFTGNERKVEITGEAYFEVAHDKTRPFIVHVPGNNGNGMDVQVLGTHFNINAYNEAAVIKTTLLEGSVKIKQGNMETLLKPRQQAQVGNGTTKVLKEVDVKAAVAWKNGLFNFDNADITAVMDQLTKWYNVEAVYEGPKPTKLFMGGTGRDQLLSDAVKILELTGGVHFKIEGTKLIVMTPETYEARKNNAKQPK</sequence>
<keyword evidence="1" id="KW-1133">Transmembrane helix</keyword>
<keyword evidence="1" id="KW-0472">Membrane</keyword>
<evidence type="ECO:0008006" key="6">
    <source>
        <dbReference type="Google" id="ProtNLM"/>
    </source>
</evidence>
<dbReference type="InterPro" id="IPR006860">
    <property type="entry name" value="FecR"/>
</dbReference>
<dbReference type="Pfam" id="PF04773">
    <property type="entry name" value="FecR"/>
    <property type="match status" value="1"/>
</dbReference>
<organism evidence="4 5">
    <name type="scientific">Niastella vici</name>
    <dbReference type="NCBI Taxonomy" id="1703345"/>
    <lineage>
        <taxon>Bacteria</taxon>
        <taxon>Pseudomonadati</taxon>
        <taxon>Bacteroidota</taxon>
        <taxon>Chitinophagia</taxon>
        <taxon>Chitinophagales</taxon>
        <taxon>Chitinophagaceae</taxon>
        <taxon>Niastella</taxon>
    </lineage>
</organism>
<dbReference type="PANTHER" id="PTHR30273">
    <property type="entry name" value="PERIPLASMIC SIGNAL SENSOR AND SIGMA FACTOR ACTIVATOR FECR-RELATED"/>
    <property type="match status" value="1"/>
</dbReference>
<gene>
    <name evidence="4" type="ORF">A3860_22145</name>
</gene>
<evidence type="ECO:0000259" key="2">
    <source>
        <dbReference type="Pfam" id="PF04773"/>
    </source>
</evidence>
<dbReference type="Gene3D" id="2.60.120.1440">
    <property type="match status" value="1"/>
</dbReference>
<protein>
    <recommendedName>
        <fullName evidence="6">Iron dicitrate transport regulator FecR</fullName>
    </recommendedName>
</protein>
<reference evidence="4 5" key="1">
    <citation type="submission" date="2016-03" db="EMBL/GenBank/DDBJ databases">
        <title>Niastella vici sp. nov., isolated from farmland soil.</title>
        <authorList>
            <person name="Chen L."/>
            <person name="Wang D."/>
            <person name="Yang S."/>
            <person name="Wang G."/>
        </authorList>
    </citation>
    <scope>NUCLEOTIDE SEQUENCE [LARGE SCALE GENOMIC DNA]</scope>
    <source>
        <strain evidence="4 5">DJ57</strain>
    </source>
</reference>
<dbReference type="Pfam" id="PF16344">
    <property type="entry name" value="FecR_C"/>
    <property type="match status" value="1"/>
</dbReference>
<name>A0A1V9G0K1_9BACT</name>
<evidence type="ECO:0000256" key="1">
    <source>
        <dbReference type="SAM" id="Phobius"/>
    </source>
</evidence>